<keyword evidence="2" id="KW-0732">Signal</keyword>
<evidence type="ECO:0000256" key="2">
    <source>
        <dbReference type="ARBA" id="ARBA00022729"/>
    </source>
</evidence>
<dbReference type="Proteomes" id="UP000027036">
    <property type="component" value="Unassembled WGS sequence"/>
</dbReference>
<dbReference type="AlphaFoldDB" id="A0A836MEX0"/>
<dbReference type="GO" id="GO:0030288">
    <property type="term" value="C:outer membrane-bounded periplasmic space"/>
    <property type="evidence" value="ECO:0007669"/>
    <property type="project" value="TreeGrafter"/>
</dbReference>
<dbReference type="InterPro" id="IPR019546">
    <property type="entry name" value="TAT_signal_bac_arc"/>
</dbReference>
<dbReference type="GO" id="GO:0030151">
    <property type="term" value="F:molybdenum ion binding"/>
    <property type="evidence" value="ECO:0007669"/>
    <property type="project" value="TreeGrafter"/>
</dbReference>
<feature type="domain" description="4Fe-4S Mo/W bis-MGD-type" evidence="5">
    <location>
        <begin position="52"/>
        <end position="119"/>
    </location>
</feature>
<sequence length="119" mass="13125">MKHQSDSSHFSAERRSFLKGGAALSGAALAASAVQIPIAKANPKPTASTANEKLVWSACTVNCHSRCPLRMHVQDGVIKYVETDNLGLDNYGDFHQVRAYRLLALFHLLNTNYQQRGNR</sequence>
<dbReference type="GO" id="GO:0051536">
    <property type="term" value="F:iron-sulfur cluster binding"/>
    <property type="evidence" value="ECO:0007669"/>
    <property type="project" value="UniProtKB-KW"/>
</dbReference>
<keyword evidence="4" id="KW-0411">Iron-sulfur</keyword>
<dbReference type="GO" id="GO:0009061">
    <property type="term" value="P:anaerobic respiration"/>
    <property type="evidence" value="ECO:0007669"/>
    <property type="project" value="TreeGrafter"/>
</dbReference>
<keyword evidence="1" id="KW-0479">Metal-binding</keyword>
<dbReference type="EMBL" id="JDSO01000036">
    <property type="protein sequence ID" value="KDB48460.1"/>
    <property type="molecule type" value="Genomic_DNA"/>
</dbReference>
<evidence type="ECO:0000256" key="4">
    <source>
        <dbReference type="ARBA" id="ARBA00023014"/>
    </source>
</evidence>
<dbReference type="GO" id="GO:0009055">
    <property type="term" value="F:electron transfer activity"/>
    <property type="evidence" value="ECO:0007669"/>
    <property type="project" value="TreeGrafter"/>
</dbReference>
<dbReference type="GO" id="GO:0016491">
    <property type="term" value="F:oxidoreductase activity"/>
    <property type="evidence" value="ECO:0007669"/>
    <property type="project" value="InterPro"/>
</dbReference>
<evidence type="ECO:0000313" key="7">
    <source>
        <dbReference type="Proteomes" id="UP000027036"/>
    </source>
</evidence>
<evidence type="ECO:0000256" key="3">
    <source>
        <dbReference type="ARBA" id="ARBA00023004"/>
    </source>
</evidence>
<dbReference type="InterPro" id="IPR006311">
    <property type="entry name" value="TAT_signal"/>
</dbReference>
<dbReference type="Pfam" id="PF04879">
    <property type="entry name" value="Molybdop_Fe4S4"/>
    <property type="match status" value="1"/>
</dbReference>
<accession>A0A836MEX0</accession>
<dbReference type="GeneID" id="66618925"/>
<proteinExistence type="predicted"/>
<reference evidence="6 7" key="1">
    <citation type="submission" date="2014-02" db="EMBL/GenBank/DDBJ databases">
        <title>Comparative genomics of Haemophilus parasuis isolated from pig lungs.</title>
        <authorList>
            <person name="Kittichotirat W."/>
            <person name="Bumgarner R.E."/>
            <person name="Lawrence P."/>
        </authorList>
    </citation>
    <scope>NUCLEOTIDE SEQUENCE [LARGE SCALE GENOMIC DNA]</scope>
    <source>
        <strain evidence="6 7">HPS10</strain>
    </source>
</reference>
<keyword evidence="3" id="KW-0408">Iron</keyword>
<name>A0A836MEX0_GLAPU</name>
<dbReference type="SUPFAM" id="SSF53706">
    <property type="entry name" value="Formate dehydrogenase/DMSO reductase, domains 1-3"/>
    <property type="match status" value="1"/>
</dbReference>
<organism evidence="6 7">
    <name type="scientific">Glaesserella parasuis HPS10</name>
    <dbReference type="NCBI Taxonomy" id="1450514"/>
    <lineage>
        <taxon>Bacteria</taxon>
        <taxon>Pseudomonadati</taxon>
        <taxon>Pseudomonadota</taxon>
        <taxon>Gammaproteobacteria</taxon>
        <taxon>Pasteurellales</taxon>
        <taxon>Pasteurellaceae</taxon>
        <taxon>Glaesserella</taxon>
    </lineage>
</organism>
<dbReference type="RefSeq" id="WP_021118971.1">
    <property type="nucleotide sequence ID" value="NZ_JDSO01000036.1"/>
</dbReference>
<dbReference type="PANTHER" id="PTHR43742">
    <property type="entry name" value="TRIMETHYLAMINE-N-OXIDE REDUCTASE"/>
    <property type="match status" value="1"/>
</dbReference>
<dbReference type="Gene3D" id="2.20.25.90">
    <property type="entry name" value="ADC-like domains"/>
    <property type="match status" value="1"/>
</dbReference>
<evidence type="ECO:0000259" key="5">
    <source>
        <dbReference type="PROSITE" id="PS51669"/>
    </source>
</evidence>
<dbReference type="NCBIfam" id="TIGR01409">
    <property type="entry name" value="TAT_signal_seq"/>
    <property type="match status" value="1"/>
</dbReference>
<evidence type="ECO:0000256" key="1">
    <source>
        <dbReference type="ARBA" id="ARBA00022723"/>
    </source>
</evidence>
<gene>
    <name evidence="6" type="ORF">HPS10_03435</name>
</gene>
<dbReference type="PROSITE" id="PS51318">
    <property type="entry name" value="TAT"/>
    <property type="match status" value="1"/>
</dbReference>
<protein>
    <submittedName>
        <fullName evidence="6">Dimethyl sulfoxide reductase</fullName>
    </submittedName>
</protein>
<evidence type="ECO:0000313" key="6">
    <source>
        <dbReference type="EMBL" id="KDB48460.1"/>
    </source>
</evidence>
<comment type="caution">
    <text evidence="6">The sequence shown here is derived from an EMBL/GenBank/DDBJ whole genome shotgun (WGS) entry which is preliminary data.</text>
</comment>
<dbReference type="PROSITE" id="PS51669">
    <property type="entry name" value="4FE4S_MOW_BIS_MGD"/>
    <property type="match status" value="1"/>
</dbReference>
<dbReference type="InterPro" id="IPR006963">
    <property type="entry name" value="Mopterin_OxRdtase_4Fe-4S_dom"/>
</dbReference>
<dbReference type="InterPro" id="IPR050612">
    <property type="entry name" value="Prok_Mopterin_Oxidored"/>
</dbReference>
<dbReference type="PANTHER" id="PTHR43742:SF3">
    <property type="entry name" value="DIMETHYL SULFOXIDE REDUCTASE DMSA"/>
    <property type="match status" value="1"/>
</dbReference>